<dbReference type="InterPro" id="IPR050901">
    <property type="entry name" value="BP-dep_ABC_trans_perm"/>
</dbReference>
<evidence type="ECO:0000256" key="7">
    <source>
        <dbReference type="SAM" id="Phobius"/>
    </source>
</evidence>
<feature type="transmembrane region" description="Helical" evidence="7">
    <location>
        <begin position="12"/>
        <end position="36"/>
    </location>
</feature>
<dbReference type="GO" id="GO:0005886">
    <property type="term" value="C:plasma membrane"/>
    <property type="evidence" value="ECO:0007669"/>
    <property type="project" value="UniProtKB-SubCell"/>
</dbReference>
<dbReference type="PANTHER" id="PTHR32243:SF18">
    <property type="entry name" value="INNER MEMBRANE ABC TRANSPORTER PERMEASE PROTEIN YCJP"/>
    <property type="match status" value="1"/>
</dbReference>
<keyword evidence="5 7" id="KW-1133">Transmembrane helix</keyword>
<feature type="transmembrane region" description="Helical" evidence="7">
    <location>
        <begin position="117"/>
        <end position="139"/>
    </location>
</feature>
<dbReference type="PANTHER" id="PTHR32243">
    <property type="entry name" value="MALTOSE TRANSPORT SYSTEM PERMEASE-RELATED"/>
    <property type="match status" value="1"/>
</dbReference>
<keyword evidence="2" id="KW-0813">Transport</keyword>
<dbReference type="EMBL" id="BARS01038176">
    <property type="protein sequence ID" value="GAG19620.1"/>
    <property type="molecule type" value="Genomic_DNA"/>
</dbReference>
<name>X0VN11_9ZZZZ</name>
<dbReference type="SUPFAM" id="SSF161098">
    <property type="entry name" value="MetI-like"/>
    <property type="match status" value="1"/>
</dbReference>
<evidence type="ECO:0000256" key="6">
    <source>
        <dbReference type="ARBA" id="ARBA00023136"/>
    </source>
</evidence>
<dbReference type="PROSITE" id="PS50928">
    <property type="entry name" value="ABC_TM1"/>
    <property type="match status" value="1"/>
</dbReference>
<proteinExistence type="predicted"/>
<feature type="transmembrane region" description="Helical" evidence="7">
    <location>
        <begin position="56"/>
        <end position="81"/>
    </location>
</feature>
<feature type="non-terminal residue" evidence="9">
    <location>
        <position position="1"/>
    </location>
</feature>
<protein>
    <recommendedName>
        <fullName evidence="8">ABC transmembrane type-1 domain-containing protein</fullName>
    </recommendedName>
</protein>
<evidence type="ECO:0000256" key="5">
    <source>
        <dbReference type="ARBA" id="ARBA00022989"/>
    </source>
</evidence>
<evidence type="ECO:0000256" key="1">
    <source>
        <dbReference type="ARBA" id="ARBA00004651"/>
    </source>
</evidence>
<dbReference type="CDD" id="cd06261">
    <property type="entry name" value="TM_PBP2"/>
    <property type="match status" value="1"/>
</dbReference>
<evidence type="ECO:0000259" key="8">
    <source>
        <dbReference type="PROSITE" id="PS50928"/>
    </source>
</evidence>
<dbReference type="InterPro" id="IPR000515">
    <property type="entry name" value="MetI-like"/>
</dbReference>
<evidence type="ECO:0000256" key="3">
    <source>
        <dbReference type="ARBA" id="ARBA00022475"/>
    </source>
</evidence>
<comment type="caution">
    <text evidence="9">The sequence shown here is derived from an EMBL/GenBank/DDBJ whole genome shotgun (WGS) entry which is preliminary data.</text>
</comment>
<reference evidence="9" key="1">
    <citation type="journal article" date="2014" name="Front. Microbiol.">
        <title>High frequency of phylogenetically diverse reductive dehalogenase-homologous genes in deep subseafloor sedimentary metagenomes.</title>
        <authorList>
            <person name="Kawai M."/>
            <person name="Futagami T."/>
            <person name="Toyoda A."/>
            <person name="Takaki Y."/>
            <person name="Nishi S."/>
            <person name="Hori S."/>
            <person name="Arai W."/>
            <person name="Tsubouchi T."/>
            <person name="Morono Y."/>
            <person name="Uchiyama I."/>
            <person name="Ito T."/>
            <person name="Fujiyama A."/>
            <person name="Inagaki F."/>
            <person name="Takami H."/>
        </authorList>
    </citation>
    <scope>NUCLEOTIDE SEQUENCE</scope>
    <source>
        <strain evidence="9">Expedition CK06-06</strain>
    </source>
</reference>
<organism evidence="9">
    <name type="scientific">marine sediment metagenome</name>
    <dbReference type="NCBI Taxonomy" id="412755"/>
    <lineage>
        <taxon>unclassified sequences</taxon>
        <taxon>metagenomes</taxon>
        <taxon>ecological metagenomes</taxon>
    </lineage>
</organism>
<dbReference type="Pfam" id="PF00528">
    <property type="entry name" value="BPD_transp_1"/>
    <property type="match status" value="1"/>
</dbReference>
<dbReference type="InterPro" id="IPR035906">
    <property type="entry name" value="MetI-like_sf"/>
</dbReference>
<dbReference type="GO" id="GO:0055085">
    <property type="term" value="P:transmembrane transport"/>
    <property type="evidence" value="ECO:0007669"/>
    <property type="project" value="InterPro"/>
</dbReference>
<dbReference type="Gene3D" id="1.10.3720.10">
    <property type="entry name" value="MetI-like"/>
    <property type="match status" value="1"/>
</dbReference>
<accession>X0VN11</accession>
<dbReference type="AlphaFoldDB" id="X0VN11"/>
<evidence type="ECO:0000313" key="9">
    <source>
        <dbReference type="EMBL" id="GAG19620.1"/>
    </source>
</evidence>
<comment type="subcellular location">
    <subcellularLocation>
        <location evidence="1">Cell membrane</location>
        <topology evidence="1">Multi-pass membrane protein</topology>
    </subcellularLocation>
</comment>
<keyword evidence="6 7" id="KW-0472">Membrane</keyword>
<evidence type="ECO:0000256" key="4">
    <source>
        <dbReference type="ARBA" id="ARBA00022692"/>
    </source>
</evidence>
<sequence>LLLAKVKLIDSIFGLVVAYTTLTLPFAIWMLTSYFAEVPRELDEAALLEGCSRFQVLTKIVIPLAAPSIAAAAVLCFMFCWNEFIAALMLTYTEKAQTVAVALSTFKGSKGVAYGQMAALTTVSMIPIMALVLIIQRYIVRGLTFGALK</sequence>
<evidence type="ECO:0000256" key="2">
    <source>
        <dbReference type="ARBA" id="ARBA00022448"/>
    </source>
</evidence>
<keyword evidence="3" id="KW-1003">Cell membrane</keyword>
<keyword evidence="4 7" id="KW-0812">Transmembrane</keyword>
<gene>
    <name evidence="9" type="ORF">S01H1_58438</name>
</gene>
<feature type="domain" description="ABC transmembrane type-1" evidence="8">
    <location>
        <begin position="1"/>
        <end position="135"/>
    </location>
</feature>